<sequence length="169" mass="18191">MSHRNQLKSRIVGGLAAAIVAASAAVGVATPAHAYSPNPSPKPGPTRVSTDQSRTLTDPVDNTYFHKDPGGYGAKIELRTKSGHYIGKVEFHPYGEKAYVYDTSNDSDSFYVILRSPGANPEDCNPPKTPKTVDLKVCDLSYKEGKPVYITVYDNQGQSDELAMVTGNA</sequence>
<evidence type="ECO:0000256" key="2">
    <source>
        <dbReference type="SAM" id="SignalP"/>
    </source>
</evidence>
<evidence type="ECO:0000313" key="3">
    <source>
        <dbReference type="EMBL" id="SDS52504.1"/>
    </source>
</evidence>
<evidence type="ECO:0000256" key="1">
    <source>
        <dbReference type="SAM" id="MobiDB-lite"/>
    </source>
</evidence>
<dbReference type="AlphaFoldDB" id="A0A1H1SX48"/>
<feature type="compositionally biased region" description="Polar residues" evidence="1">
    <location>
        <begin position="47"/>
        <end position="56"/>
    </location>
</feature>
<feature type="chain" id="PRO_5009260504" evidence="2">
    <location>
        <begin position="35"/>
        <end position="169"/>
    </location>
</feature>
<proteinExistence type="predicted"/>
<dbReference type="RefSeq" id="WP_091524271.1">
    <property type="nucleotide sequence ID" value="NZ_LT629772.1"/>
</dbReference>
<dbReference type="Proteomes" id="UP000199103">
    <property type="component" value="Chromosome I"/>
</dbReference>
<evidence type="ECO:0000313" key="4">
    <source>
        <dbReference type="Proteomes" id="UP000199103"/>
    </source>
</evidence>
<protein>
    <submittedName>
        <fullName evidence="3">Uncharacterized protein</fullName>
    </submittedName>
</protein>
<keyword evidence="2" id="KW-0732">Signal</keyword>
<keyword evidence="4" id="KW-1185">Reference proteome</keyword>
<reference evidence="3 4" key="1">
    <citation type="submission" date="2016-10" db="EMBL/GenBank/DDBJ databases">
        <authorList>
            <person name="de Groot N.N."/>
        </authorList>
    </citation>
    <scope>NUCLEOTIDE SEQUENCE [LARGE SCALE GENOMIC DNA]</scope>
    <source>
        <strain evidence="3 4">DSM 21800</strain>
    </source>
</reference>
<dbReference type="STRING" id="630515.SAMN04489812_2171"/>
<gene>
    <name evidence="3" type="ORF">SAMN04489812_2171</name>
</gene>
<feature type="region of interest" description="Disordered" evidence="1">
    <location>
        <begin position="34"/>
        <end position="63"/>
    </location>
</feature>
<accession>A0A1H1SX48</accession>
<dbReference type="OrthoDB" id="4303498at2"/>
<organism evidence="3 4">
    <name type="scientific">Microlunatus soli</name>
    <dbReference type="NCBI Taxonomy" id="630515"/>
    <lineage>
        <taxon>Bacteria</taxon>
        <taxon>Bacillati</taxon>
        <taxon>Actinomycetota</taxon>
        <taxon>Actinomycetes</taxon>
        <taxon>Propionibacteriales</taxon>
        <taxon>Propionibacteriaceae</taxon>
        <taxon>Microlunatus</taxon>
    </lineage>
</organism>
<feature type="signal peptide" evidence="2">
    <location>
        <begin position="1"/>
        <end position="34"/>
    </location>
</feature>
<dbReference type="EMBL" id="LT629772">
    <property type="protein sequence ID" value="SDS52504.1"/>
    <property type="molecule type" value="Genomic_DNA"/>
</dbReference>
<name>A0A1H1SX48_9ACTN</name>